<comment type="caution">
    <text evidence="2">The sequence shown here is derived from an EMBL/GenBank/DDBJ whole genome shotgun (WGS) entry which is preliminary data.</text>
</comment>
<organism evidence="2 3">
    <name type="scientific">Phialemonium thermophilum</name>
    <dbReference type="NCBI Taxonomy" id="223376"/>
    <lineage>
        <taxon>Eukaryota</taxon>
        <taxon>Fungi</taxon>
        <taxon>Dikarya</taxon>
        <taxon>Ascomycota</taxon>
        <taxon>Pezizomycotina</taxon>
        <taxon>Sordariomycetes</taxon>
        <taxon>Sordariomycetidae</taxon>
        <taxon>Cephalothecales</taxon>
        <taxon>Cephalothecaceae</taxon>
        <taxon>Phialemonium</taxon>
    </lineage>
</organism>
<dbReference type="EMBL" id="JAZHXJ010000395">
    <property type="protein sequence ID" value="KAL1862523.1"/>
    <property type="molecule type" value="Genomic_DNA"/>
</dbReference>
<feature type="compositionally biased region" description="Low complexity" evidence="1">
    <location>
        <begin position="176"/>
        <end position="226"/>
    </location>
</feature>
<evidence type="ECO:0000256" key="1">
    <source>
        <dbReference type="SAM" id="MobiDB-lite"/>
    </source>
</evidence>
<protein>
    <recommendedName>
        <fullName evidence="4">Extracellular membrane protein CFEM domain-containing protein</fullName>
    </recommendedName>
</protein>
<evidence type="ECO:0000313" key="3">
    <source>
        <dbReference type="Proteomes" id="UP001586593"/>
    </source>
</evidence>
<reference evidence="2 3" key="1">
    <citation type="journal article" date="2024" name="Commun. Biol.">
        <title>Comparative genomic analysis of thermophilic fungi reveals convergent evolutionary adaptations and gene losses.</title>
        <authorList>
            <person name="Steindorff A.S."/>
            <person name="Aguilar-Pontes M.V."/>
            <person name="Robinson A.J."/>
            <person name="Andreopoulos B."/>
            <person name="LaButti K."/>
            <person name="Kuo A."/>
            <person name="Mondo S."/>
            <person name="Riley R."/>
            <person name="Otillar R."/>
            <person name="Haridas S."/>
            <person name="Lipzen A."/>
            <person name="Grimwood J."/>
            <person name="Schmutz J."/>
            <person name="Clum A."/>
            <person name="Reid I.D."/>
            <person name="Moisan M.C."/>
            <person name="Butler G."/>
            <person name="Nguyen T.T.M."/>
            <person name="Dewar K."/>
            <person name="Conant G."/>
            <person name="Drula E."/>
            <person name="Henrissat B."/>
            <person name="Hansel C."/>
            <person name="Singer S."/>
            <person name="Hutchinson M.I."/>
            <person name="de Vries R.P."/>
            <person name="Natvig D.O."/>
            <person name="Powell A.J."/>
            <person name="Tsang A."/>
            <person name="Grigoriev I.V."/>
        </authorList>
    </citation>
    <scope>NUCLEOTIDE SEQUENCE [LARGE SCALE GENOMIC DNA]</scope>
    <source>
        <strain evidence="2 3">ATCC 24622</strain>
    </source>
</reference>
<sequence length="308" mass="31070">MERHGSRKRVSRNYRPSCASPTTRRSSATPHPTATTFLLFLVLLCSAGAAASPSPASPTTTIKKSVSFAFSPCVQNRCIGDTGCGTNNPPCMCRAARGGFLDSVLVCMFYQCPGDLRADAHATFLDPIARGCADLGNPVPDAALNEADGALAGLLRRLPSSPAGTSAPEETARLPPSQSTSAPSTTSTSTTSSSSRRTSSTGTGTLSAAESSSTTTTTTRASSQATLPPPSSSPEPATTSSSSSSSSSSSISSSATRTKGTHHADPTDSSPFATGPDGAAGILVPPYASSAAYLWAALSVAAVVVVMG</sequence>
<keyword evidence="3" id="KW-1185">Reference proteome</keyword>
<feature type="region of interest" description="Disordered" evidence="1">
    <location>
        <begin position="157"/>
        <end position="273"/>
    </location>
</feature>
<evidence type="ECO:0000313" key="2">
    <source>
        <dbReference type="EMBL" id="KAL1862523.1"/>
    </source>
</evidence>
<gene>
    <name evidence="2" type="ORF">VTK73DRAFT_6756</name>
</gene>
<feature type="compositionally biased region" description="Basic residues" evidence="1">
    <location>
        <begin position="1"/>
        <end position="12"/>
    </location>
</feature>
<proteinExistence type="predicted"/>
<name>A0ABR3WI85_9PEZI</name>
<accession>A0ABR3WI85</accession>
<feature type="compositionally biased region" description="Polar residues" evidence="1">
    <location>
        <begin position="19"/>
        <end position="30"/>
    </location>
</feature>
<evidence type="ECO:0008006" key="4">
    <source>
        <dbReference type="Google" id="ProtNLM"/>
    </source>
</evidence>
<feature type="region of interest" description="Disordered" evidence="1">
    <location>
        <begin position="1"/>
        <end position="30"/>
    </location>
</feature>
<feature type="compositionally biased region" description="Low complexity" evidence="1">
    <location>
        <begin position="234"/>
        <end position="254"/>
    </location>
</feature>
<dbReference type="Proteomes" id="UP001586593">
    <property type="component" value="Unassembled WGS sequence"/>
</dbReference>